<evidence type="ECO:0000313" key="1">
    <source>
        <dbReference type="EMBL" id="GAB0180160.1"/>
    </source>
</evidence>
<organism evidence="1 2">
    <name type="scientific">Grus japonensis</name>
    <name type="common">Japanese crane</name>
    <name type="synonym">Red-crowned crane</name>
    <dbReference type="NCBI Taxonomy" id="30415"/>
    <lineage>
        <taxon>Eukaryota</taxon>
        <taxon>Metazoa</taxon>
        <taxon>Chordata</taxon>
        <taxon>Craniata</taxon>
        <taxon>Vertebrata</taxon>
        <taxon>Euteleostomi</taxon>
        <taxon>Archelosauria</taxon>
        <taxon>Archosauria</taxon>
        <taxon>Dinosauria</taxon>
        <taxon>Saurischia</taxon>
        <taxon>Theropoda</taxon>
        <taxon>Coelurosauria</taxon>
        <taxon>Aves</taxon>
        <taxon>Neognathae</taxon>
        <taxon>Neoaves</taxon>
        <taxon>Gruiformes</taxon>
        <taxon>Gruidae</taxon>
        <taxon>Grus</taxon>
    </lineage>
</organism>
<dbReference type="Proteomes" id="UP001623348">
    <property type="component" value="Unassembled WGS sequence"/>
</dbReference>
<comment type="caution">
    <text evidence="1">The sequence shown here is derived from an EMBL/GenBank/DDBJ whole genome shotgun (WGS) entry which is preliminary data.</text>
</comment>
<keyword evidence="2" id="KW-1185">Reference proteome</keyword>
<dbReference type="PRINTS" id="PR01345">
    <property type="entry name" value="CERVTRCPTASE"/>
</dbReference>
<accession>A0ABC9W3J4</accession>
<name>A0ABC9W3J4_GRUJA</name>
<evidence type="ECO:0000313" key="2">
    <source>
        <dbReference type="Proteomes" id="UP001623348"/>
    </source>
</evidence>
<gene>
    <name evidence="1" type="ORF">GRJ2_000481300</name>
</gene>
<proteinExistence type="predicted"/>
<reference evidence="1 2" key="1">
    <citation type="submission" date="2024-06" db="EMBL/GenBank/DDBJ databases">
        <title>The draft genome of Grus japonensis, version 3.</title>
        <authorList>
            <person name="Nabeshima K."/>
            <person name="Suzuki S."/>
            <person name="Onuma M."/>
        </authorList>
    </citation>
    <scope>NUCLEOTIDE SEQUENCE [LARGE SCALE GENOMIC DNA]</scope>
    <source>
        <strain evidence="1 2">451A</strain>
    </source>
</reference>
<dbReference type="AlphaFoldDB" id="A0ABC9W3J4"/>
<dbReference type="EMBL" id="BAAFJT010000001">
    <property type="protein sequence ID" value="GAB0180160.1"/>
    <property type="molecule type" value="Genomic_DNA"/>
</dbReference>
<dbReference type="PANTHER" id="PTHR33332">
    <property type="entry name" value="REVERSE TRANSCRIPTASE DOMAIN-CONTAINING PROTEIN"/>
    <property type="match status" value="1"/>
</dbReference>
<protein>
    <submittedName>
        <fullName evidence="1">Mitochondrial enolase superfamily member 1</fullName>
    </submittedName>
</protein>
<sequence>MVLRGVADVPENCTAIQRDLDRLESWVERNQMKFNKGKCRVLHLGRNNPKHQYRSGVDLLGSSSVEKDLGVLVDSKLSMSHQCALVAKKANGILGCIKKTVVSRSREVLLPLYSALVRPHLEHCVQFWAPQSKKDRELLERVQWRATKMMRGLEHLLYEERRREPSLFSLEKKRLRGDLINTYKYLKGGCQEDGARVFSVVPSDRTRGNRHKLEHRKFHLYMRKNFFTLRVTEHWNRLPREVVESPSLEIFKTCLDMILCNLL</sequence>